<dbReference type="PANTHER" id="PTHR43827">
    <property type="entry name" value="2,5-DIKETO-D-GLUCONIC ACID REDUCTASE"/>
    <property type="match status" value="1"/>
</dbReference>
<evidence type="ECO:0000256" key="6">
    <source>
        <dbReference type="PIRSR" id="PIRSR000097-3"/>
    </source>
</evidence>
<evidence type="ECO:0000256" key="3">
    <source>
        <dbReference type="ARBA" id="ARBA00023002"/>
    </source>
</evidence>
<dbReference type="Gene3D" id="3.20.20.100">
    <property type="entry name" value="NADP-dependent oxidoreductase domain"/>
    <property type="match status" value="1"/>
</dbReference>
<dbReference type="RefSeq" id="WP_093142065.1">
    <property type="nucleotide sequence ID" value="NZ_FOXF01000020.1"/>
</dbReference>
<dbReference type="PIRSF" id="PIRSF000097">
    <property type="entry name" value="AKR"/>
    <property type="match status" value="1"/>
</dbReference>
<evidence type="ECO:0000313" key="9">
    <source>
        <dbReference type="Proteomes" id="UP000243745"/>
    </source>
</evidence>
<sequence>MHKVRLNNGTMIPAIGFGVFLIPDDGTCEKAVGCALETGYRFIDTAAAYMNEAGVGRAVRASGLPREEIYITSKLWLQDYGYDAAKKGIENSLRNLGLDYIDLYLLHQPYFDTAGAWKALEEAVDEGLIKSIGVSNHTVGFLEKLMPWMNILPAVNQMECNPLFQQKELRKYLKPHDIRMQAWYPLGHGSSALMQNEVLKGIAEKYGKTVSQIILRWHVEEGIIPVPKSVSVQHIRENYDIFDFSLDENDLQAVRSLDTGRGSHNPDDMSYGEKLLKAYRIHD</sequence>
<evidence type="ECO:0000259" key="7">
    <source>
        <dbReference type="Pfam" id="PF00248"/>
    </source>
</evidence>
<feature type="site" description="Lowers pKa of active site Tyr" evidence="6">
    <location>
        <position position="74"/>
    </location>
</feature>
<dbReference type="EMBL" id="FOXF01000020">
    <property type="protein sequence ID" value="SFP39678.1"/>
    <property type="molecule type" value="Genomic_DNA"/>
</dbReference>
<keyword evidence="3" id="KW-0560">Oxidoreductase</keyword>
<comment type="similarity">
    <text evidence="1">Belongs to the aldo/keto reductase family.</text>
</comment>
<feature type="binding site" evidence="5">
    <location>
        <position position="107"/>
    </location>
    <ligand>
        <name>substrate</name>
    </ligand>
</feature>
<protein>
    <submittedName>
        <fullName evidence="8">Aldo/keto reductase</fullName>
    </submittedName>
</protein>
<dbReference type="SUPFAM" id="SSF51430">
    <property type="entry name" value="NAD(P)-linked oxidoreductase"/>
    <property type="match status" value="1"/>
</dbReference>
<dbReference type="PRINTS" id="PR00069">
    <property type="entry name" value="ALDKETRDTASE"/>
</dbReference>
<keyword evidence="9" id="KW-1185">Reference proteome</keyword>
<accession>A0A662ZKK6</accession>
<dbReference type="FunFam" id="3.20.20.100:FF:000015">
    <property type="entry name" value="Oxidoreductase, aldo/keto reductase family"/>
    <property type="match status" value="1"/>
</dbReference>
<evidence type="ECO:0000256" key="5">
    <source>
        <dbReference type="PIRSR" id="PIRSR000097-2"/>
    </source>
</evidence>
<dbReference type="PANTHER" id="PTHR43827:SF3">
    <property type="entry name" value="NADP-DEPENDENT OXIDOREDUCTASE DOMAIN-CONTAINING PROTEIN"/>
    <property type="match status" value="1"/>
</dbReference>
<dbReference type="Pfam" id="PF00248">
    <property type="entry name" value="Aldo_ket_red"/>
    <property type="match status" value="1"/>
</dbReference>
<gene>
    <name evidence="8" type="ORF">SAMN02910344_01284</name>
</gene>
<dbReference type="InterPro" id="IPR020471">
    <property type="entry name" value="AKR"/>
</dbReference>
<organism evidence="8 9">
    <name type="scientific">Ruminobacter amylophilus</name>
    <dbReference type="NCBI Taxonomy" id="867"/>
    <lineage>
        <taxon>Bacteria</taxon>
        <taxon>Pseudomonadati</taxon>
        <taxon>Pseudomonadota</taxon>
        <taxon>Gammaproteobacteria</taxon>
        <taxon>Aeromonadales</taxon>
        <taxon>Succinivibrionaceae</taxon>
        <taxon>Ruminobacter</taxon>
    </lineage>
</organism>
<dbReference type="InterPro" id="IPR036812">
    <property type="entry name" value="NAD(P)_OxRdtase_dom_sf"/>
</dbReference>
<reference evidence="8 9" key="1">
    <citation type="submission" date="2016-10" db="EMBL/GenBank/DDBJ databases">
        <authorList>
            <person name="Varghese N."/>
            <person name="Submissions S."/>
        </authorList>
    </citation>
    <scope>NUCLEOTIDE SEQUENCE [LARGE SCALE GENOMIC DNA]</scope>
    <source>
        <strain evidence="8 9">DSM 1361</strain>
    </source>
</reference>
<dbReference type="GO" id="GO:0016616">
    <property type="term" value="F:oxidoreductase activity, acting on the CH-OH group of donors, NAD or NADP as acceptor"/>
    <property type="evidence" value="ECO:0007669"/>
    <property type="project" value="UniProtKB-ARBA"/>
</dbReference>
<keyword evidence="2" id="KW-0521">NADP</keyword>
<evidence type="ECO:0000256" key="4">
    <source>
        <dbReference type="PIRSR" id="PIRSR000097-1"/>
    </source>
</evidence>
<evidence type="ECO:0000256" key="2">
    <source>
        <dbReference type="ARBA" id="ARBA00022857"/>
    </source>
</evidence>
<dbReference type="OrthoDB" id="9804790at2"/>
<name>A0A662ZKK6_9GAMM</name>
<evidence type="ECO:0000313" key="8">
    <source>
        <dbReference type="EMBL" id="SFP39678.1"/>
    </source>
</evidence>
<evidence type="ECO:0000256" key="1">
    <source>
        <dbReference type="ARBA" id="ARBA00007905"/>
    </source>
</evidence>
<dbReference type="InterPro" id="IPR023210">
    <property type="entry name" value="NADP_OxRdtase_dom"/>
</dbReference>
<feature type="active site" description="Proton donor" evidence="4">
    <location>
        <position position="49"/>
    </location>
</feature>
<proteinExistence type="inferred from homology"/>
<dbReference type="CDD" id="cd19133">
    <property type="entry name" value="AKR_AKR5F1"/>
    <property type="match status" value="1"/>
</dbReference>
<dbReference type="Proteomes" id="UP000243745">
    <property type="component" value="Unassembled WGS sequence"/>
</dbReference>
<dbReference type="AlphaFoldDB" id="A0A662ZKK6"/>
<feature type="domain" description="NADP-dependent oxidoreductase" evidence="7">
    <location>
        <begin position="29"/>
        <end position="258"/>
    </location>
</feature>